<feature type="region of interest" description="Disordered" evidence="1">
    <location>
        <begin position="1"/>
        <end position="54"/>
    </location>
</feature>
<gene>
    <name evidence="2" type="ORF">AK812_SmicGene3364</name>
</gene>
<dbReference type="EMBL" id="LSRX01000039">
    <property type="protein sequence ID" value="OLQ12693.1"/>
    <property type="molecule type" value="Genomic_DNA"/>
</dbReference>
<evidence type="ECO:0000313" key="2">
    <source>
        <dbReference type="EMBL" id="OLQ12693.1"/>
    </source>
</evidence>
<feature type="compositionally biased region" description="Acidic residues" evidence="1">
    <location>
        <begin position="34"/>
        <end position="54"/>
    </location>
</feature>
<sequence>MFAVTTMKLCRENPDSDDAKDDNRCDHINHREDDGDNDADDEDEDDGGGGDDDEWVFECCSSAQGSKKSFVNSLALTLMPAASLQPGSGTQDEIDGNGAPVTGWVVQWPVAESVVP</sequence>
<dbReference type="AlphaFoldDB" id="A0A1Q9EZA1"/>
<evidence type="ECO:0000313" key="3">
    <source>
        <dbReference type="Proteomes" id="UP000186817"/>
    </source>
</evidence>
<reference evidence="2 3" key="1">
    <citation type="submission" date="2016-02" db="EMBL/GenBank/DDBJ databases">
        <title>Genome analysis of coral dinoflagellate symbionts highlights evolutionary adaptations to a symbiotic lifestyle.</title>
        <authorList>
            <person name="Aranda M."/>
            <person name="Li Y."/>
            <person name="Liew Y.J."/>
            <person name="Baumgarten S."/>
            <person name="Simakov O."/>
            <person name="Wilson M."/>
            <person name="Piel J."/>
            <person name="Ashoor H."/>
            <person name="Bougouffa S."/>
            <person name="Bajic V.B."/>
            <person name="Ryu T."/>
            <person name="Ravasi T."/>
            <person name="Bayer T."/>
            <person name="Micklem G."/>
            <person name="Kim H."/>
            <person name="Bhak J."/>
            <person name="Lajeunesse T.C."/>
            <person name="Voolstra C.R."/>
        </authorList>
    </citation>
    <scope>NUCLEOTIDE SEQUENCE [LARGE SCALE GENOMIC DNA]</scope>
    <source>
        <strain evidence="2 3">CCMP2467</strain>
    </source>
</reference>
<evidence type="ECO:0000256" key="1">
    <source>
        <dbReference type="SAM" id="MobiDB-lite"/>
    </source>
</evidence>
<comment type="caution">
    <text evidence="2">The sequence shown here is derived from an EMBL/GenBank/DDBJ whole genome shotgun (WGS) entry which is preliminary data.</text>
</comment>
<accession>A0A1Q9EZA1</accession>
<name>A0A1Q9EZA1_SYMMI</name>
<keyword evidence="3" id="KW-1185">Reference proteome</keyword>
<proteinExistence type="predicted"/>
<protein>
    <submittedName>
        <fullName evidence="2">Uncharacterized protein</fullName>
    </submittedName>
</protein>
<dbReference type="Proteomes" id="UP000186817">
    <property type="component" value="Unassembled WGS sequence"/>
</dbReference>
<organism evidence="2 3">
    <name type="scientific">Symbiodinium microadriaticum</name>
    <name type="common">Dinoflagellate</name>
    <name type="synonym">Zooxanthella microadriatica</name>
    <dbReference type="NCBI Taxonomy" id="2951"/>
    <lineage>
        <taxon>Eukaryota</taxon>
        <taxon>Sar</taxon>
        <taxon>Alveolata</taxon>
        <taxon>Dinophyceae</taxon>
        <taxon>Suessiales</taxon>
        <taxon>Symbiodiniaceae</taxon>
        <taxon>Symbiodinium</taxon>
    </lineage>
</organism>
<feature type="compositionally biased region" description="Basic and acidic residues" evidence="1">
    <location>
        <begin position="21"/>
        <end position="33"/>
    </location>
</feature>